<dbReference type="AlphaFoldDB" id="A0AAE1D5M3"/>
<gene>
    <name evidence="1" type="ORF">RRG08_061069</name>
</gene>
<evidence type="ECO:0000313" key="2">
    <source>
        <dbReference type="Proteomes" id="UP001283361"/>
    </source>
</evidence>
<reference evidence="1" key="1">
    <citation type="journal article" date="2023" name="G3 (Bethesda)">
        <title>A reference genome for the long-term kleptoplast-retaining sea slug Elysia crispata morphotype clarki.</title>
        <authorList>
            <person name="Eastman K.E."/>
            <person name="Pendleton A.L."/>
            <person name="Shaikh M.A."/>
            <person name="Suttiyut T."/>
            <person name="Ogas R."/>
            <person name="Tomko P."/>
            <person name="Gavelis G."/>
            <person name="Widhalm J.R."/>
            <person name="Wisecaver J.H."/>
        </authorList>
    </citation>
    <scope>NUCLEOTIDE SEQUENCE</scope>
    <source>
        <strain evidence="1">ECLA1</strain>
    </source>
</reference>
<protein>
    <submittedName>
        <fullName evidence="1">Uncharacterized protein</fullName>
    </submittedName>
</protein>
<dbReference type="EMBL" id="JAWDGP010005286">
    <property type="protein sequence ID" value="KAK3758222.1"/>
    <property type="molecule type" value="Genomic_DNA"/>
</dbReference>
<dbReference type="Proteomes" id="UP001283361">
    <property type="component" value="Unassembled WGS sequence"/>
</dbReference>
<sequence>MVEMSASEPPREYHATLTIYVGLEEGGGWAGAGPGLDGGAGSLNDQFSPPPGSTTTARFGVFDQQLARSATYHLLPLPGLVCSISNWLDLPPTIYYHCQVWCVRSATGSICHLPSTTTARFGVFDQQLARSATYHLLPLPGLVCSISNWLDLPPTIYYHCQVWCVRSATGSICHLPSTTTARFGVFDQQLARSATYHLLPLPGLVCSISNWLDLPPTIYYHCQVWCVVRSATGSICYLPSTTTARFGVFDQQLARSATYHLLPLPGLVCSISNWLDLSPTIYYHCQVWCVRSATGSICHLPSTTTARFGVFDQQLARSATYHLLPLPGLVCSISNWLDLPPTIYYHCQVWCVRSATGSICHLPSTTTARFGVFDQQLARSATYHLLPLPGLVCSISNWLDLPPTIYYHCQVWCVRSATGLDLSPTIYYHCQVWCVRSATGSICHLPSTTTARFGVFDQQLARSATYHLLPLPGLVCSISNWLDLPPTIYYHCQVWCVRSATGSICHLPSTTTARFGVFDQQLARSATYHLLPLPGLVCSISNWLDLSPTYHLLPLPGLVCSISNWLDLPPTIYYHCQVWCVRSATGSICHLPSTTTARFGVFDQQLARSATYHLLPLPGLVCSISNWLDLPPTIYYHCQVWCVRSATGSVCHLPSTTTARFGVFDQQLARSATYHLLPLPGLVCSISNWLGLPPTIYYHCQVWCVRSATGSICHLPSTTTARFGVFDQQLARSATYHLLPLPGLVCSISNWLDLPPTIYYHCQVWCVRSATGSICHLPSTTTARFGVLDQQLARSATYHLLPLPGLVCSISNWLDLPPTIYYHCQVWCARSATGSICHLPATQRAKLASLLA</sequence>
<comment type="caution">
    <text evidence="1">The sequence shown here is derived from an EMBL/GenBank/DDBJ whole genome shotgun (WGS) entry which is preliminary data.</text>
</comment>
<keyword evidence="2" id="KW-1185">Reference proteome</keyword>
<proteinExistence type="predicted"/>
<organism evidence="1 2">
    <name type="scientific">Elysia crispata</name>
    <name type="common">lettuce slug</name>
    <dbReference type="NCBI Taxonomy" id="231223"/>
    <lineage>
        <taxon>Eukaryota</taxon>
        <taxon>Metazoa</taxon>
        <taxon>Spiralia</taxon>
        <taxon>Lophotrochozoa</taxon>
        <taxon>Mollusca</taxon>
        <taxon>Gastropoda</taxon>
        <taxon>Heterobranchia</taxon>
        <taxon>Euthyneura</taxon>
        <taxon>Panpulmonata</taxon>
        <taxon>Sacoglossa</taxon>
        <taxon>Placobranchoidea</taxon>
        <taxon>Plakobranchidae</taxon>
        <taxon>Elysia</taxon>
    </lineage>
</organism>
<accession>A0AAE1D5M3</accession>
<name>A0AAE1D5M3_9GAST</name>
<evidence type="ECO:0000313" key="1">
    <source>
        <dbReference type="EMBL" id="KAK3758222.1"/>
    </source>
</evidence>